<dbReference type="SUPFAM" id="SSF48498">
    <property type="entry name" value="Tetracyclin repressor-like, C-terminal domain"/>
    <property type="match status" value="1"/>
</dbReference>
<dbReference type="InterPro" id="IPR050109">
    <property type="entry name" value="HTH-type_TetR-like_transc_reg"/>
</dbReference>
<dbReference type="PANTHER" id="PTHR30055:SF181">
    <property type="entry name" value="BLR6905 PROTEIN"/>
    <property type="match status" value="1"/>
</dbReference>
<dbReference type="Proteomes" id="UP000631670">
    <property type="component" value="Unassembled WGS sequence"/>
</dbReference>
<feature type="domain" description="HTH tetR-type" evidence="4">
    <location>
        <begin position="32"/>
        <end position="92"/>
    </location>
</feature>
<evidence type="ECO:0000256" key="3">
    <source>
        <dbReference type="SAM" id="MobiDB-lite"/>
    </source>
</evidence>
<reference evidence="5 6" key="1">
    <citation type="submission" date="2020-10" db="EMBL/GenBank/DDBJ databases">
        <title>Sequencing the genomes of 1000 actinobacteria strains.</title>
        <authorList>
            <person name="Klenk H.-P."/>
        </authorList>
    </citation>
    <scope>NUCLEOTIDE SEQUENCE [LARGE SCALE GENOMIC DNA]</scope>
    <source>
        <strain evidence="5 6">DSM 44653</strain>
    </source>
</reference>
<evidence type="ECO:0000256" key="2">
    <source>
        <dbReference type="PROSITE-ProRule" id="PRU00335"/>
    </source>
</evidence>
<keyword evidence="1 2" id="KW-0238">DNA-binding</keyword>
<dbReference type="SUPFAM" id="SSF46689">
    <property type="entry name" value="Homeodomain-like"/>
    <property type="match status" value="1"/>
</dbReference>
<keyword evidence="6" id="KW-1185">Reference proteome</keyword>
<gene>
    <name evidence="5" type="ORF">H4696_008385</name>
</gene>
<sequence>MASRSTSAAKKGPDASTGAGRPRRRAEQQRSQATRVTILSAAFAEFAEKGFETASIRGIADRAGVQHPLITYHFPSKDLLWRATAEATFARISQEWDEQAVRDADLDPLERLRAEYGVLFRHTVRFPDFHRFMRQEATTHNPRLRWAADTVLKPLLDRLLPQIAAAQDQGLLPEVEPILFHYMMVSLTATLSEFGPEMQVTSGVPADRPDVADAYWNLVDRIVFAAVDQSRD</sequence>
<dbReference type="Pfam" id="PF00440">
    <property type="entry name" value="TetR_N"/>
    <property type="match status" value="1"/>
</dbReference>
<dbReference type="PROSITE" id="PS01081">
    <property type="entry name" value="HTH_TETR_1"/>
    <property type="match status" value="1"/>
</dbReference>
<organism evidence="5 6">
    <name type="scientific">Amycolatopsis lexingtonensis</name>
    <dbReference type="NCBI Taxonomy" id="218822"/>
    <lineage>
        <taxon>Bacteria</taxon>
        <taxon>Bacillati</taxon>
        <taxon>Actinomycetota</taxon>
        <taxon>Actinomycetes</taxon>
        <taxon>Pseudonocardiales</taxon>
        <taxon>Pseudonocardiaceae</taxon>
        <taxon>Amycolatopsis</taxon>
    </lineage>
</organism>
<dbReference type="InterPro" id="IPR036271">
    <property type="entry name" value="Tet_transcr_reg_TetR-rel_C_sf"/>
</dbReference>
<dbReference type="InterPro" id="IPR009057">
    <property type="entry name" value="Homeodomain-like_sf"/>
</dbReference>
<feature type="region of interest" description="Disordered" evidence="3">
    <location>
        <begin position="1"/>
        <end position="33"/>
    </location>
</feature>
<name>A0ABR9IDL9_9PSEU</name>
<dbReference type="InterPro" id="IPR001647">
    <property type="entry name" value="HTH_TetR"/>
</dbReference>
<proteinExistence type="predicted"/>
<evidence type="ECO:0000259" key="4">
    <source>
        <dbReference type="PROSITE" id="PS50977"/>
    </source>
</evidence>
<feature type="DNA-binding region" description="H-T-H motif" evidence="2">
    <location>
        <begin position="55"/>
        <end position="74"/>
    </location>
</feature>
<evidence type="ECO:0000256" key="1">
    <source>
        <dbReference type="ARBA" id="ARBA00023125"/>
    </source>
</evidence>
<comment type="caution">
    <text evidence="5">The sequence shown here is derived from an EMBL/GenBank/DDBJ whole genome shotgun (WGS) entry which is preliminary data.</text>
</comment>
<dbReference type="PANTHER" id="PTHR30055">
    <property type="entry name" value="HTH-TYPE TRANSCRIPTIONAL REGULATOR RUTR"/>
    <property type="match status" value="1"/>
</dbReference>
<accession>A0ABR9IDL9</accession>
<dbReference type="PROSITE" id="PS50977">
    <property type="entry name" value="HTH_TETR_2"/>
    <property type="match status" value="1"/>
</dbReference>
<protein>
    <submittedName>
        <fullName evidence="5">AcrR family transcriptional regulator</fullName>
    </submittedName>
</protein>
<dbReference type="EMBL" id="JADBEG010000001">
    <property type="protein sequence ID" value="MBE1501285.1"/>
    <property type="molecule type" value="Genomic_DNA"/>
</dbReference>
<dbReference type="RefSeq" id="WP_086863500.1">
    <property type="nucleotide sequence ID" value="NZ_JADBEG010000001.1"/>
</dbReference>
<dbReference type="InterPro" id="IPR023772">
    <property type="entry name" value="DNA-bd_HTH_TetR-type_CS"/>
</dbReference>
<evidence type="ECO:0000313" key="6">
    <source>
        <dbReference type="Proteomes" id="UP000631670"/>
    </source>
</evidence>
<dbReference type="PRINTS" id="PR00455">
    <property type="entry name" value="HTHTETR"/>
</dbReference>
<evidence type="ECO:0000313" key="5">
    <source>
        <dbReference type="EMBL" id="MBE1501285.1"/>
    </source>
</evidence>
<dbReference type="Gene3D" id="1.10.357.10">
    <property type="entry name" value="Tetracycline Repressor, domain 2"/>
    <property type="match status" value="1"/>
</dbReference>